<sequence length="792" mass="82228">MKVVITGMSMLTAAGRTLAEGWSGIAQGQSGLGDFDSIPTVGVSTRWGGQVRSVEEPGLEDDDRAIQLAALALGDALRDAGLEKANPYPQDRRGLSVGTCIGGARRGEAFQRQWISDGLDAADNRLLWQYPLHALGDALASEFALLGARTVNSNACAAGAVAIANGMEVLRSGHADVMVVGGSDPLAYLPFAGFSSLSALSAEHCAPYTRSDGLTLGEGAAFLILEEDNAARNRGARILAELRGYGLSADAYHPTAPDPRGRGARSAMVAATRMAGIEMTEIDYINGHGTGTPANDTGELRLISSLGSPHPPVSSTKSMIGHTLGAAGAVESVVSIKALVEQVLPPTHVPEDSLAQQRKTARLEGEGIDIVPDRARKGTIGVVASNSFAFGGNNASLLFSPPDSDDSGPEYLDFTLEVTGVGAIAGHAVDTLQVADKLFDGTRLYDEVATVREGASYPVGMVPDKRLKAGINPRSLRRLDRLSRLAAQAVSELLVRTRLSSEALESSGLVFATGYGPLTAIEEFQRGLLVSGEGDSRIFPNTVMNAAAGHVALLKQMRGPTATFCAGGTSAVSALHFAGQLMRSGACERVILVAADEVTRVLLSGFHGRPGFLSTGTLNPRSNTGRLFCEAAVGVLLERPDSHPDRATLAEIVGFGMAGDGSVPGTLRRDCDGILRAMTGALDDAGIGPGSVDVVVSAACGRDLPDRLEQDALERLGLASGASVSFPKGVQGDTLSAAPMLGVLQAVWMRQRGRVPALLSGAAGGLDISGSILTLINSFEIGGSYQSIMVRT</sequence>
<evidence type="ECO:0000256" key="2">
    <source>
        <dbReference type="ARBA" id="ARBA00022679"/>
    </source>
</evidence>
<dbReference type="SUPFAM" id="SSF53901">
    <property type="entry name" value="Thiolase-like"/>
    <property type="match status" value="2"/>
</dbReference>
<dbReference type="EMBL" id="JAPTMY010000017">
    <property type="protein sequence ID" value="MCZ0858112.1"/>
    <property type="molecule type" value="Genomic_DNA"/>
</dbReference>
<dbReference type="SMART" id="SM00825">
    <property type="entry name" value="PKS_KS"/>
    <property type="match status" value="1"/>
</dbReference>
<comment type="similarity">
    <text evidence="1 3">Belongs to the thiolase-like superfamily. Beta-ketoacyl-ACP synthases family.</text>
</comment>
<accession>A0ABT4I8N5</accession>
<dbReference type="Gene3D" id="3.40.47.10">
    <property type="match status" value="4"/>
</dbReference>
<dbReference type="Pfam" id="PF02801">
    <property type="entry name" value="Ketoacyl-synt_C"/>
    <property type="match status" value="2"/>
</dbReference>
<reference evidence="5" key="1">
    <citation type="submission" date="2022-10" db="EMBL/GenBank/DDBJ databases">
        <title>Genome sequence of Actinomyces israelii ATCC 10048.</title>
        <authorList>
            <person name="Watt R.M."/>
            <person name="Tong W.M."/>
        </authorList>
    </citation>
    <scope>NUCLEOTIDE SEQUENCE</scope>
    <source>
        <strain evidence="5">ATCC 10048</strain>
    </source>
</reference>
<feature type="domain" description="Ketosynthase family 3 (KS3)" evidence="4">
    <location>
        <begin position="1"/>
        <end position="401"/>
    </location>
</feature>
<evidence type="ECO:0000313" key="5">
    <source>
        <dbReference type="EMBL" id="MCZ0858112.1"/>
    </source>
</evidence>
<dbReference type="PANTHER" id="PTHR11712">
    <property type="entry name" value="POLYKETIDE SYNTHASE-RELATED"/>
    <property type="match status" value="1"/>
</dbReference>
<evidence type="ECO:0000256" key="3">
    <source>
        <dbReference type="RuleBase" id="RU003694"/>
    </source>
</evidence>
<dbReference type="Proteomes" id="UP001072034">
    <property type="component" value="Unassembled WGS sequence"/>
</dbReference>
<dbReference type="Pfam" id="PF00109">
    <property type="entry name" value="ketoacyl-synt"/>
    <property type="match status" value="2"/>
</dbReference>
<organism evidence="5 6">
    <name type="scientific">Actinomyces israelii</name>
    <dbReference type="NCBI Taxonomy" id="1659"/>
    <lineage>
        <taxon>Bacteria</taxon>
        <taxon>Bacillati</taxon>
        <taxon>Actinomycetota</taxon>
        <taxon>Actinomycetes</taxon>
        <taxon>Actinomycetales</taxon>
        <taxon>Actinomycetaceae</taxon>
        <taxon>Actinomyces</taxon>
    </lineage>
</organism>
<dbReference type="InterPro" id="IPR014031">
    <property type="entry name" value="Ketoacyl_synth_C"/>
</dbReference>
<dbReference type="RefSeq" id="WP_268917570.1">
    <property type="nucleotide sequence ID" value="NZ_JAPTMY010000017.1"/>
</dbReference>
<dbReference type="PROSITE" id="PS52004">
    <property type="entry name" value="KS3_2"/>
    <property type="match status" value="2"/>
</dbReference>
<dbReference type="InterPro" id="IPR000794">
    <property type="entry name" value="Beta-ketoacyl_synthase"/>
</dbReference>
<dbReference type="CDD" id="cd00834">
    <property type="entry name" value="KAS_I_II"/>
    <property type="match status" value="1"/>
</dbReference>
<evidence type="ECO:0000259" key="4">
    <source>
        <dbReference type="PROSITE" id="PS52004"/>
    </source>
</evidence>
<evidence type="ECO:0000256" key="1">
    <source>
        <dbReference type="ARBA" id="ARBA00008467"/>
    </source>
</evidence>
<evidence type="ECO:0000313" key="6">
    <source>
        <dbReference type="Proteomes" id="UP001072034"/>
    </source>
</evidence>
<dbReference type="InterPro" id="IPR020841">
    <property type="entry name" value="PKS_Beta-ketoAc_synthase_dom"/>
</dbReference>
<dbReference type="InterPro" id="IPR014030">
    <property type="entry name" value="Ketoacyl_synth_N"/>
</dbReference>
<dbReference type="InterPro" id="IPR016039">
    <property type="entry name" value="Thiolase-like"/>
</dbReference>
<feature type="domain" description="Ketosynthase family 3 (KS3)" evidence="4">
    <location>
        <begin position="413"/>
        <end position="792"/>
    </location>
</feature>
<dbReference type="PANTHER" id="PTHR11712:SF336">
    <property type="entry name" value="3-OXOACYL-[ACYL-CARRIER-PROTEIN] SYNTHASE, MITOCHONDRIAL"/>
    <property type="match status" value="1"/>
</dbReference>
<proteinExistence type="inferred from homology"/>
<name>A0ABT4I8N5_9ACTO</name>
<protein>
    <submittedName>
        <fullName evidence="5">Beta-ketoacyl-[acyl-carrier-protein] synthase family protein</fullName>
    </submittedName>
</protein>
<keyword evidence="6" id="KW-1185">Reference proteome</keyword>
<gene>
    <name evidence="5" type="ORF">OHJ16_08645</name>
</gene>
<keyword evidence="2 3" id="KW-0808">Transferase</keyword>
<comment type="caution">
    <text evidence="5">The sequence shown here is derived from an EMBL/GenBank/DDBJ whole genome shotgun (WGS) entry which is preliminary data.</text>
</comment>